<proteinExistence type="predicted"/>
<dbReference type="Pfam" id="PF06013">
    <property type="entry name" value="WXG100"/>
    <property type="match status" value="1"/>
</dbReference>
<dbReference type="RefSeq" id="WP_343907327.1">
    <property type="nucleotide sequence ID" value="NZ_BAAAJE010000006.1"/>
</dbReference>
<reference evidence="2" key="1">
    <citation type="journal article" date="2019" name="Int. J. Syst. Evol. Microbiol.">
        <title>The Global Catalogue of Microorganisms (GCM) 10K type strain sequencing project: providing services to taxonomists for standard genome sequencing and annotation.</title>
        <authorList>
            <consortium name="The Broad Institute Genomics Platform"/>
            <consortium name="The Broad Institute Genome Sequencing Center for Infectious Disease"/>
            <person name="Wu L."/>
            <person name="Ma J."/>
        </authorList>
    </citation>
    <scope>NUCLEOTIDE SEQUENCE [LARGE SCALE GENOMIC DNA]</scope>
    <source>
        <strain evidence="2">JCM 11813</strain>
    </source>
</reference>
<dbReference type="InterPro" id="IPR036689">
    <property type="entry name" value="ESAT-6-like_sf"/>
</dbReference>
<gene>
    <name evidence="1" type="ORF">GCM10009606_19630</name>
</gene>
<keyword evidence="2" id="KW-1185">Reference proteome</keyword>
<dbReference type="EMBL" id="BAAAJE010000006">
    <property type="protein sequence ID" value="GAA1140096.1"/>
    <property type="molecule type" value="Genomic_DNA"/>
</dbReference>
<dbReference type="Gene3D" id="1.10.287.1060">
    <property type="entry name" value="ESAT-6-like"/>
    <property type="match status" value="1"/>
</dbReference>
<evidence type="ECO:0008006" key="3">
    <source>
        <dbReference type="Google" id="ProtNLM"/>
    </source>
</evidence>
<evidence type="ECO:0000313" key="1">
    <source>
        <dbReference type="EMBL" id="GAA1140096.1"/>
    </source>
</evidence>
<accession>A0ABP4EZE6</accession>
<sequence length="102" mass="10554">MGTLTADHTAFRSTVADLRAAADRLRSDRDRAARSVDGLLGTWTGTVATSYASGWDEWCSGAARVLDGLTAMAALLEAADADLATTDGLAGGDLARLARRLG</sequence>
<protein>
    <recommendedName>
        <fullName evidence="3">WXG100 family type VII secretion target</fullName>
    </recommendedName>
</protein>
<evidence type="ECO:0000313" key="2">
    <source>
        <dbReference type="Proteomes" id="UP001499979"/>
    </source>
</evidence>
<dbReference type="InterPro" id="IPR010310">
    <property type="entry name" value="T7SS_ESAT-6-like"/>
</dbReference>
<name>A0ABP4EZE6_9ACTN</name>
<organism evidence="1 2">
    <name type="scientific">Nocardioides aquiterrae</name>
    <dbReference type="NCBI Taxonomy" id="203799"/>
    <lineage>
        <taxon>Bacteria</taxon>
        <taxon>Bacillati</taxon>
        <taxon>Actinomycetota</taxon>
        <taxon>Actinomycetes</taxon>
        <taxon>Propionibacteriales</taxon>
        <taxon>Nocardioidaceae</taxon>
        <taxon>Nocardioides</taxon>
    </lineage>
</organism>
<dbReference type="SUPFAM" id="SSF140453">
    <property type="entry name" value="EsxAB dimer-like"/>
    <property type="match status" value="1"/>
</dbReference>
<dbReference type="Proteomes" id="UP001499979">
    <property type="component" value="Unassembled WGS sequence"/>
</dbReference>
<comment type="caution">
    <text evidence="1">The sequence shown here is derived from an EMBL/GenBank/DDBJ whole genome shotgun (WGS) entry which is preliminary data.</text>
</comment>